<dbReference type="SUPFAM" id="SSF52540">
    <property type="entry name" value="P-loop containing nucleoside triphosphate hydrolases"/>
    <property type="match status" value="1"/>
</dbReference>
<protein>
    <submittedName>
        <fullName evidence="6">Phosphate ABC transporter ATP-binding protein PstB</fullName>
    </submittedName>
</protein>
<keyword evidence="3" id="KW-0547">Nucleotide-binding</keyword>
<dbReference type="GO" id="GO:0005315">
    <property type="term" value="F:phosphate transmembrane transporter activity"/>
    <property type="evidence" value="ECO:0007669"/>
    <property type="project" value="InterPro"/>
</dbReference>
<keyword evidence="2" id="KW-0592">Phosphate transport</keyword>
<reference evidence="6" key="1">
    <citation type="journal article" date="2023" name="PeerJ">
        <title>Selection and evaluation of lactic acid bacteria from chicken feces in Thailand as potential probiotics.</title>
        <authorList>
            <person name="Khurajog B."/>
            <person name="Disastra Y."/>
            <person name="Lawwyne L.D."/>
            <person name="Sirichokchatchawan W."/>
            <person name="Niyomtham W."/>
            <person name="Yindee J."/>
            <person name="Hampson D.J."/>
            <person name="Prapasarakul N."/>
        </authorList>
    </citation>
    <scope>NUCLEOTIDE SEQUENCE</scope>
    <source>
        <strain evidence="6">BF9</strain>
    </source>
</reference>
<evidence type="ECO:0000256" key="2">
    <source>
        <dbReference type="ARBA" id="ARBA00022592"/>
    </source>
</evidence>
<dbReference type="Proteomes" id="UP001280897">
    <property type="component" value="Unassembled WGS sequence"/>
</dbReference>
<dbReference type="PROSITE" id="PS50893">
    <property type="entry name" value="ABC_TRANSPORTER_2"/>
    <property type="match status" value="1"/>
</dbReference>
<dbReference type="InterPro" id="IPR027417">
    <property type="entry name" value="P-loop_NTPase"/>
</dbReference>
<dbReference type="GO" id="GO:0005524">
    <property type="term" value="F:ATP binding"/>
    <property type="evidence" value="ECO:0007669"/>
    <property type="project" value="UniProtKB-KW"/>
</dbReference>
<name>A0AAW8YGB4_PEDAC</name>
<dbReference type="CDD" id="cd03260">
    <property type="entry name" value="ABC_PstB_phosphate_transporter"/>
    <property type="match status" value="1"/>
</dbReference>
<evidence type="ECO:0000256" key="1">
    <source>
        <dbReference type="ARBA" id="ARBA00022448"/>
    </source>
</evidence>
<dbReference type="InterPro" id="IPR005670">
    <property type="entry name" value="PstB-like"/>
</dbReference>
<evidence type="ECO:0000259" key="5">
    <source>
        <dbReference type="PROSITE" id="PS50893"/>
    </source>
</evidence>
<keyword evidence="4 6" id="KW-0067">ATP-binding</keyword>
<dbReference type="GO" id="GO:0016020">
    <property type="term" value="C:membrane"/>
    <property type="evidence" value="ECO:0007669"/>
    <property type="project" value="InterPro"/>
</dbReference>
<dbReference type="InterPro" id="IPR003593">
    <property type="entry name" value="AAA+_ATPase"/>
</dbReference>
<dbReference type="PROSITE" id="PS00211">
    <property type="entry name" value="ABC_TRANSPORTER_1"/>
    <property type="match status" value="1"/>
</dbReference>
<dbReference type="EMBL" id="JAWJAV010000003">
    <property type="protein sequence ID" value="MDV2621114.1"/>
    <property type="molecule type" value="Genomic_DNA"/>
</dbReference>
<evidence type="ECO:0000256" key="4">
    <source>
        <dbReference type="ARBA" id="ARBA00022840"/>
    </source>
</evidence>
<reference evidence="6" key="2">
    <citation type="submission" date="2023-10" db="EMBL/GenBank/DDBJ databases">
        <authorList>
            <person name="Khurajog B."/>
        </authorList>
    </citation>
    <scope>NUCLEOTIDE SEQUENCE</scope>
    <source>
        <strain evidence="6">BF9</strain>
    </source>
</reference>
<proteinExistence type="predicted"/>
<dbReference type="RefSeq" id="WP_008841837.1">
    <property type="nucleotide sequence ID" value="NZ_CAKMBA010000002.1"/>
</dbReference>
<dbReference type="GO" id="GO:0035435">
    <property type="term" value="P:phosphate ion transmembrane transport"/>
    <property type="evidence" value="ECO:0007669"/>
    <property type="project" value="InterPro"/>
</dbReference>
<dbReference type="Pfam" id="PF00005">
    <property type="entry name" value="ABC_tran"/>
    <property type="match status" value="1"/>
</dbReference>
<evidence type="ECO:0000313" key="7">
    <source>
        <dbReference type="Proteomes" id="UP001280897"/>
    </source>
</evidence>
<dbReference type="AlphaFoldDB" id="A0AAW8YGB4"/>
<feature type="domain" description="ABC transporter" evidence="5">
    <location>
        <begin position="6"/>
        <end position="247"/>
    </location>
</feature>
<dbReference type="InterPro" id="IPR003439">
    <property type="entry name" value="ABC_transporter-like_ATP-bd"/>
</dbReference>
<evidence type="ECO:0000256" key="3">
    <source>
        <dbReference type="ARBA" id="ARBA00022741"/>
    </source>
</evidence>
<evidence type="ECO:0000313" key="6">
    <source>
        <dbReference type="EMBL" id="MDV2621114.1"/>
    </source>
</evidence>
<dbReference type="InterPro" id="IPR017871">
    <property type="entry name" value="ABC_transporter-like_CS"/>
</dbReference>
<gene>
    <name evidence="6" type="primary">pstB</name>
    <name evidence="6" type="ORF">R0G89_05140</name>
</gene>
<dbReference type="PANTHER" id="PTHR43423:SF1">
    <property type="entry name" value="ABC TRANSPORTER I FAMILY MEMBER 17"/>
    <property type="match status" value="1"/>
</dbReference>
<organism evidence="6 7">
    <name type="scientific">Pediococcus acidilactici</name>
    <dbReference type="NCBI Taxonomy" id="1254"/>
    <lineage>
        <taxon>Bacteria</taxon>
        <taxon>Bacillati</taxon>
        <taxon>Bacillota</taxon>
        <taxon>Bacilli</taxon>
        <taxon>Lactobacillales</taxon>
        <taxon>Lactobacillaceae</taxon>
        <taxon>Pediococcus</taxon>
        <taxon>Pediococcus acidilactici group</taxon>
    </lineage>
</organism>
<dbReference type="NCBIfam" id="TIGR00972">
    <property type="entry name" value="3a0107s01c2"/>
    <property type="match status" value="1"/>
</dbReference>
<keyword evidence="1" id="KW-0813">Transport</keyword>
<sequence>MSNNVVTAEDVRLSYGKTEALHGINLNLPKNQITALIGPSGSGKSTFLRCLNRMNDLIPEVRVTGTIRVAGQDIYDAQTDEADLRRRVGMVFQQPNPFPFSVYDNVTYGLRLAGITDPQVLAERVETSLKQAAVWQETKDHLKSNALSFSGGQQQRICIARVLAVQPEIILLDEPTSALDPISAGKVEESLVALKENYTLAVVTHNMQQASRISDQTAFFLNGQLVEAGPTAKLFLNPDQTATSDYLNGKFG</sequence>
<dbReference type="SMART" id="SM00382">
    <property type="entry name" value="AAA"/>
    <property type="match status" value="1"/>
</dbReference>
<dbReference type="PANTHER" id="PTHR43423">
    <property type="entry name" value="ABC TRANSPORTER I FAMILY MEMBER 17"/>
    <property type="match status" value="1"/>
</dbReference>
<dbReference type="Gene3D" id="3.40.50.300">
    <property type="entry name" value="P-loop containing nucleotide triphosphate hydrolases"/>
    <property type="match status" value="1"/>
</dbReference>
<dbReference type="GeneID" id="57365283"/>
<comment type="caution">
    <text evidence="6">The sequence shown here is derived from an EMBL/GenBank/DDBJ whole genome shotgun (WGS) entry which is preliminary data.</text>
</comment>
<accession>A0AAW8YGB4</accession>
<dbReference type="GO" id="GO:0016887">
    <property type="term" value="F:ATP hydrolysis activity"/>
    <property type="evidence" value="ECO:0007669"/>
    <property type="project" value="InterPro"/>
</dbReference>